<dbReference type="Proteomes" id="UP000249890">
    <property type="component" value="Chromosome"/>
</dbReference>
<dbReference type="EMBL" id="CP021780">
    <property type="protein sequence ID" value="ASA21164.1"/>
    <property type="molecule type" value="Genomic_DNA"/>
</dbReference>
<reference evidence="1 2" key="1">
    <citation type="submission" date="2017-06" db="EMBL/GenBank/DDBJ databases">
        <title>Complete genome sequence of Paenibacillus donghaensis KCTC 13049T isolated from East Sea sediment, South Korea.</title>
        <authorList>
            <person name="Jung B.K."/>
            <person name="Hong S.-J."/>
            <person name="Shin J.-H."/>
        </authorList>
    </citation>
    <scope>NUCLEOTIDE SEQUENCE [LARGE SCALE GENOMIC DNA]</scope>
    <source>
        <strain evidence="1 2">KCTC 13049</strain>
    </source>
</reference>
<evidence type="ECO:0000313" key="2">
    <source>
        <dbReference type="Proteomes" id="UP000249890"/>
    </source>
</evidence>
<name>A0A2Z2K7Q9_9BACL</name>
<sequence length="162" mass="18494">MEAEFQIAYVDPGKLAGPKTGTIMKDMHYTQKMKLSFAIDPKFWATPTEIVPVNQSFVIDGEKVTLTEIERSPVQTLTRFKFSDEVNADWERKQNIISDLLFNLSYIRGGVKTELVPYRGNGTDEGYENMFEGNSLDTVDALLLELIRSEPKQQIRVDLNQK</sequence>
<dbReference type="AlphaFoldDB" id="A0A2Z2K7Q9"/>
<accession>A0A2Z2K7Q9</accession>
<gene>
    <name evidence="1" type="ORF">B9T62_10420</name>
</gene>
<evidence type="ECO:0000313" key="1">
    <source>
        <dbReference type="EMBL" id="ASA21164.1"/>
    </source>
</evidence>
<keyword evidence="2" id="KW-1185">Reference proteome</keyword>
<dbReference type="KEGG" id="pdh:B9T62_10420"/>
<proteinExistence type="predicted"/>
<organism evidence="1 2">
    <name type="scientific">Paenibacillus donghaensis</name>
    <dbReference type="NCBI Taxonomy" id="414771"/>
    <lineage>
        <taxon>Bacteria</taxon>
        <taxon>Bacillati</taxon>
        <taxon>Bacillota</taxon>
        <taxon>Bacilli</taxon>
        <taxon>Bacillales</taxon>
        <taxon>Paenibacillaceae</taxon>
        <taxon>Paenibacillus</taxon>
    </lineage>
</organism>
<protein>
    <submittedName>
        <fullName evidence="1">Uncharacterized protein</fullName>
    </submittedName>
</protein>